<dbReference type="SUPFAM" id="SSF47240">
    <property type="entry name" value="Ferritin-like"/>
    <property type="match status" value="1"/>
</dbReference>
<dbReference type="AlphaFoldDB" id="V4A5W1"/>
<evidence type="ECO:0000313" key="11">
    <source>
        <dbReference type="EMBL" id="ESO90360.1"/>
    </source>
</evidence>
<evidence type="ECO:0000256" key="4">
    <source>
        <dbReference type="ARBA" id="ARBA00023002"/>
    </source>
</evidence>
<dbReference type="OrthoDB" id="186462at2759"/>
<dbReference type="GO" id="GO:0005737">
    <property type="term" value="C:cytoplasm"/>
    <property type="evidence" value="ECO:0007669"/>
    <property type="project" value="TreeGrafter"/>
</dbReference>
<feature type="binding site" evidence="8">
    <location>
        <position position="55"/>
    </location>
    <ligand>
        <name>Fe cation</name>
        <dbReference type="ChEBI" id="CHEBI:24875"/>
        <label>1</label>
    </ligand>
</feature>
<dbReference type="CTD" id="20232285"/>
<name>V4A5W1_LOTGI</name>
<dbReference type="KEGG" id="lgi:LOTGIDRAFT_123691"/>
<dbReference type="EC" id="1.16.3.1" evidence="9"/>
<dbReference type="HOGENOM" id="CLU_065681_4_2_1"/>
<evidence type="ECO:0000256" key="7">
    <source>
        <dbReference type="ARBA" id="ARBA00047990"/>
    </source>
</evidence>
<evidence type="ECO:0000256" key="8">
    <source>
        <dbReference type="PIRSR" id="PIRSR601519-1"/>
    </source>
</evidence>
<dbReference type="STRING" id="225164.V4A5W1"/>
<dbReference type="RefSeq" id="XP_009059031.1">
    <property type="nucleotide sequence ID" value="XM_009060783.1"/>
</dbReference>
<accession>V4A5W1</accession>
<evidence type="ECO:0000256" key="9">
    <source>
        <dbReference type="RuleBase" id="RU361145"/>
    </source>
</evidence>
<dbReference type="EMBL" id="KB202444">
    <property type="protein sequence ID" value="ESO90360.1"/>
    <property type="molecule type" value="Genomic_DNA"/>
</dbReference>
<dbReference type="InterPro" id="IPR008331">
    <property type="entry name" value="Ferritin_DPS_dom"/>
</dbReference>
<keyword evidence="2 9" id="KW-0409">Iron storage</keyword>
<evidence type="ECO:0000256" key="1">
    <source>
        <dbReference type="ARBA" id="ARBA00007513"/>
    </source>
</evidence>
<comment type="similarity">
    <text evidence="1 9">Belongs to the ferritin family.</text>
</comment>
<dbReference type="GO" id="GO:0006826">
    <property type="term" value="P:iron ion transport"/>
    <property type="evidence" value="ECO:0007669"/>
    <property type="project" value="InterPro"/>
</dbReference>
<dbReference type="Pfam" id="PF00210">
    <property type="entry name" value="Ferritin"/>
    <property type="match status" value="1"/>
</dbReference>
<evidence type="ECO:0000313" key="12">
    <source>
        <dbReference type="Proteomes" id="UP000030746"/>
    </source>
</evidence>
<feature type="binding site" evidence="8">
    <location>
        <position position="99"/>
    </location>
    <ligand>
        <name>Fe cation</name>
        <dbReference type="ChEBI" id="CHEBI:24875"/>
        <label>1</label>
    </ligand>
</feature>
<dbReference type="Gene3D" id="1.20.1260.10">
    <property type="match status" value="1"/>
</dbReference>
<protein>
    <recommendedName>
        <fullName evidence="9">Ferritin</fullName>
        <ecNumber evidence="9">1.16.3.1</ecNumber>
    </recommendedName>
</protein>
<comment type="function">
    <text evidence="9">Stores iron in a soluble, non-toxic, readily available form. Important for iron homeostasis. Iron is taken up in the ferrous form and deposited as ferric hydroxides after oxidation.</text>
</comment>
<keyword evidence="5 8" id="KW-0408">Iron</keyword>
<keyword evidence="3 8" id="KW-0479">Metal-binding</keyword>
<dbReference type="InterPro" id="IPR009040">
    <property type="entry name" value="Ferritin-like_diiron"/>
</dbReference>
<dbReference type="OMA" id="GFMEDQM"/>
<dbReference type="GO" id="GO:0006879">
    <property type="term" value="P:intracellular iron ion homeostasis"/>
    <property type="evidence" value="ECO:0007669"/>
    <property type="project" value="UniProtKB-KW"/>
</dbReference>
<gene>
    <name evidence="11" type="ORF">LOTGIDRAFT_123691</name>
</gene>
<keyword evidence="12" id="KW-1185">Reference proteome</keyword>
<dbReference type="InterPro" id="IPR012347">
    <property type="entry name" value="Ferritin-like"/>
</dbReference>
<dbReference type="GeneID" id="20232285"/>
<sequence>IKHKFHYNSIMQLNGRINDSLCSSYTYLTLAFFFDRADVALPGFHKFLMEASNKEKENAIKLMKYMNKRGGWFKLRRIVAEEREWKNGLDVLKFMLEHEKFMNANFLYTHQVANSVGDGHLTYFVEEEFLEPRVEFIKKLANYISNLKSFTTDYNLGEYILDDEL</sequence>
<dbReference type="InterPro" id="IPR009078">
    <property type="entry name" value="Ferritin-like_SF"/>
</dbReference>
<feature type="non-terminal residue" evidence="11">
    <location>
        <position position="1"/>
    </location>
</feature>
<dbReference type="GO" id="GO:0008198">
    <property type="term" value="F:ferrous iron binding"/>
    <property type="evidence" value="ECO:0007669"/>
    <property type="project" value="TreeGrafter"/>
</dbReference>
<comment type="function">
    <text evidence="6">Stores iron in a soluble, non-toxic, readily available form. Important for iron homeostasis. Has ferroxidase activity. Iron is taken up in the ferrous form and deposited as ferric hydroxides after oxidation.</text>
</comment>
<dbReference type="PANTHER" id="PTHR11431:SF75">
    <property type="entry name" value="FERRITIN"/>
    <property type="match status" value="1"/>
</dbReference>
<evidence type="ECO:0000256" key="2">
    <source>
        <dbReference type="ARBA" id="ARBA00022434"/>
    </source>
</evidence>
<evidence type="ECO:0000256" key="3">
    <source>
        <dbReference type="ARBA" id="ARBA00022723"/>
    </source>
</evidence>
<comment type="catalytic activity">
    <reaction evidence="7 9">
        <text>4 Fe(2+) + O2 + 4 H(+) = 4 Fe(3+) + 2 H2O</text>
        <dbReference type="Rhea" id="RHEA:11148"/>
        <dbReference type="ChEBI" id="CHEBI:15377"/>
        <dbReference type="ChEBI" id="CHEBI:15378"/>
        <dbReference type="ChEBI" id="CHEBI:15379"/>
        <dbReference type="ChEBI" id="CHEBI:29033"/>
        <dbReference type="ChEBI" id="CHEBI:29034"/>
        <dbReference type="EC" id="1.16.3.1"/>
    </reaction>
</comment>
<dbReference type="PROSITE" id="PS50905">
    <property type="entry name" value="FERRITIN_LIKE"/>
    <property type="match status" value="1"/>
</dbReference>
<dbReference type="GO" id="GO:0008199">
    <property type="term" value="F:ferric iron binding"/>
    <property type="evidence" value="ECO:0007669"/>
    <property type="project" value="InterPro"/>
</dbReference>
<reference evidence="11 12" key="1">
    <citation type="journal article" date="2013" name="Nature">
        <title>Insights into bilaterian evolution from three spiralian genomes.</title>
        <authorList>
            <person name="Simakov O."/>
            <person name="Marletaz F."/>
            <person name="Cho S.J."/>
            <person name="Edsinger-Gonzales E."/>
            <person name="Havlak P."/>
            <person name="Hellsten U."/>
            <person name="Kuo D.H."/>
            <person name="Larsson T."/>
            <person name="Lv J."/>
            <person name="Arendt D."/>
            <person name="Savage R."/>
            <person name="Osoegawa K."/>
            <person name="de Jong P."/>
            <person name="Grimwood J."/>
            <person name="Chapman J.A."/>
            <person name="Shapiro H."/>
            <person name="Aerts A."/>
            <person name="Otillar R.P."/>
            <person name="Terry A.Y."/>
            <person name="Boore J.L."/>
            <person name="Grigoriev I.V."/>
            <person name="Lindberg D.R."/>
            <person name="Seaver E.C."/>
            <person name="Weisblat D.A."/>
            <person name="Putnam N.H."/>
            <person name="Rokhsar D.S."/>
        </authorList>
    </citation>
    <scope>NUCLEOTIDE SEQUENCE [LARGE SCALE GENOMIC DNA]</scope>
</reference>
<dbReference type="GO" id="GO:0004322">
    <property type="term" value="F:ferroxidase activity"/>
    <property type="evidence" value="ECO:0007669"/>
    <property type="project" value="UniProtKB-EC"/>
</dbReference>
<dbReference type="PANTHER" id="PTHR11431">
    <property type="entry name" value="FERRITIN"/>
    <property type="match status" value="1"/>
</dbReference>
<evidence type="ECO:0000256" key="5">
    <source>
        <dbReference type="ARBA" id="ARBA00023004"/>
    </source>
</evidence>
<organism evidence="11 12">
    <name type="scientific">Lottia gigantea</name>
    <name type="common">Giant owl limpet</name>
    <dbReference type="NCBI Taxonomy" id="225164"/>
    <lineage>
        <taxon>Eukaryota</taxon>
        <taxon>Metazoa</taxon>
        <taxon>Spiralia</taxon>
        <taxon>Lophotrochozoa</taxon>
        <taxon>Mollusca</taxon>
        <taxon>Gastropoda</taxon>
        <taxon>Patellogastropoda</taxon>
        <taxon>Lottioidea</taxon>
        <taxon>Lottiidae</taxon>
        <taxon>Lottia</taxon>
    </lineage>
</organism>
<dbReference type="InterPro" id="IPR001519">
    <property type="entry name" value="Ferritin"/>
</dbReference>
<evidence type="ECO:0000256" key="6">
    <source>
        <dbReference type="ARBA" id="ARBA00025111"/>
    </source>
</evidence>
<evidence type="ECO:0000259" key="10">
    <source>
        <dbReference type="PROSITE" id="PS50905"/>
    </source>
</evidence>
<dbReference type="Proteomes" id="UP000030746">
    <property type="component" value="Unassembled WGS sequence"/>
</dbReference>
<keyword evidence="4 9" id="KW-0560">Oxidoreductase</keyword>
<feature type="domain" description="Ferritin-like diiron" evidence="10">
    <location>
        <begin position="3"/>
        <end position="151"/>
    </location>
</feature>
<proteinExistence type="inferred from homology"/>
<dbReference type="CDD" id="cd01056">
    <property type="entry name" value="Euk_Ferritin"/>
    <property type="match status" value="1"/>
</dbReference>